<dbReference type="PANTHER" id="PTHR12675">
    <property type="entry name" value="MUSCLEBLIND-LIKE PROTEIN"/>
    <property type="match status" value="1"/>
</dbReference>
<dbReference type="InterPro" id="IPR000571">
    <property type="entry name" value="Znf_CCCH"/>
</dbReference>
<feature type="compositionally biased region" description="Basic residues" evidence="5">
    <location>
        <begin position="56"/>
        <end position="72"/>
    </location>
</feature>
<dbReference type="AlphaFoldDB" id="A0A1D6J751"/>
<dbReference type="GO" id="GO:0008270">
    <property type="term" value="F:zinc ion binding"/>
    <property type="evidence" value="ECO:0007669"/>
    <property type="project" value="UniProtKB-KW"/>
</dbReference>
<feature type="region of interest" description="Disordered" evidence="5">
    <location>
        <begin position="1"/>
        <end position="88"/>
    </location>
</feature>
<keyword evidence="3" id="KW-0863">Zinc-finger</keyword>
<accession>A0A1D6J751</accession>
<reference evidence="6" key="1">
    <citation type="submission" date="2015-12" db="EMBL/GenBank/DDBJ databases">
        <title>Update maize B73 reference genome by single molecule sequencing technologies.</title>
        <authorList>
            <consortium name="Maize Genome Sequencing Project"/>
            <person name="Ware D."/>
        </authorList>
    </citation>
    <scope>NUCLEOTIDE SEQUENCE</scope>
    <source>
        <tissue evidence="6">Seedling</tissue>
    </source>
</reference>
<name>A0A1D6J751_MAIZE</name>
<keyword evidence="2" id="KW-0677">Repeat</keyword>
<evidence type="ECO:0000256" key="1">
    <source>
        <dbReference type="ARBA" id="ARBA00022723"/>
    </source>
</evidence>
<evidence type="ECO:0000313" key="6">
    <source>
        <dbReference type="EMBL" id="AQK43752.1"/>
    </source>
</evidence>
<evidence type="ECO:0000256" key="4">
    <source>
        <dbReference type="ARBA" id="ARBA00022833"/>
    </source>
</evidence>
<evidence type="ECO:0000256" key="2">
    <source>
        <dbReference type="ARBA" id="ARBA00022737"/>
    </source>
</evidence>
<dbReference type="EMBL" id="CM000786">
    <property type="protein sequence ID" value="AQK43752.1"/>
    <property type="molecule type" value="Genomic_DNA"/>
</dbReference>
<evidence type="ECO:0000256" key="5">
    <source>
        <dbReference type="SAM" id="MobiDB-lite"/>
    </source>
</evidence>
<evidence type="ECO:0000256" key="3">
    <source>
        <dbReference type="ARBA" id="ARBA00022771"/>
    </source>
</evidence>
<dbReference type="PANTHER" id="PTHR12675:SF12">
    <property type="entry name" value="PROTEIN MUSCLEBLIND"/>
    <property type="match status" value="1"/>
</dbReference>
<keyword evidence="1" id="KW-0479">Metal-binding</keyword>
<sequence length="169" mass="18417">MASAEIPNSSPDATNPAPAAAAATGPDLSSSPPPLPPRKRRLSPSPPPTRSASRSRSPRSRSPHGRRSRSRSRSPQQYPTDGKRQRHNGLTVDACRDFLRDRCTRSDLECRYAHPHNSVSIDLKLSRSAEILHVGSVQDQQMSADSCTIHLLKMLQLFAKTSCVDSAIA</sequence>
<keyword evidence="4" id="KW-0862">Zinc</keyword>
<feature type="compositionally biased region" description="Low complexity" evidence="5">
    <location>
        <begin position="7"/>
        <end position="30"/>
    </location>
</feature>
<gene>
    <name evidence="6" type="ORF">ZEAMMB73_Zm00001d025450</name>
</gene>
<dbReference type="Pfam" id="PF22628">
    <property type="entry name" value="zf-CCCH_10"/>
    <property type="match status" value="1"/>
</dbReference>
<dbReference type="Gene3D" id="3.30.1370.210">
    <property type="match status" value="1"/>
</dbReference>
<dbReference type="ExpressionAtlas" id="A0A1D6J751">
    <property type="expression patterns" value="baseline and differential"/>
</dbReference>
<protein>
    <submittedName>
        <fullName evidence="6">Zinc finger CCCH domain-containing protein 28</fullName>
    </submittedName>
</protein>
<dbReference type="InterPro" id="IPR054429">
    <property type="entry name" value="Znf-CCCH_Muscleblind-like"/>
</dbReference>
<proteinExistence type="predicted"/>
<organism evidence="6">
    <name type="scientific">Zea mays</name>
    <name type="common">Maize</name>
    <dbReference type="NCBI Taxonomy" id="4577"/>
    <lineage>
        <taxon>Eukaryota</taxon>
        <taxon>Viridiplantae</taxon>
        <taxon>Streptophyta</taxon>
        <taxon>Embryophyta</taxon>
        <taxon>Tracheophyta</taxon>
        <taxon>Spermatophyta</taxon>
        <taxon>Magnoliopsida</taxon>
        <taxon>Liliopsida</taxon>
        <taxon>Poales</taxon>
        <taxon>Poaceae</taxon>
        <taxon>PACMAD clade</taxon>
        <taxon>Panicoideae</taxon>
        <taxon>Andropogonodae</taxon>
        <taxon>Andropogoneae</taxon>
        <taxon>Tripsacinae</taxon>
        <taxon>Zea</taxon>
    </lineage>
</organism>
<dbReference type="PROSITE" id="PS50103">
    <property type="entry name" value="ZF_C3H1"/>
    <property type="match status" value="1"/>
</dbReference>